<dbReference type="RefSeq" id="WP_142055792.1">
    <property type="nucleotide sequence ID" value="NZ_VFPA01000002.1"/>
</dbReference>
<dbReference type="InterPro" id="IPR036291">
    <property type="entry name" value="NAD(P)-bd_dom_sf"/>
</dbReference>
<dbReference type="InterPro" id="IPR006139">
    <property type="entry name" value="D-isomer_2_OHA_DH_cat_dom"/>
</dbReference>
<dbReference type="EMBL" id="VFPA01000002">
    <property type="protein sequence ID" value="TQM11558.1"/>
    <property type="molecule type" value="Genomic_DNA"/>
</dbReference>
<evidence type="ECO:0000256" key="4">
    <source>
        <dbReference type="RuleBase" id="RU003719"/>
    </source>
</evidence>
<dbReference type="InterPro" id="IPR006140">
    <property type="entry name" value="D-isomer_DH_NAD-bd"/>
</dbReference>
<keyword evidence="3" id="KW-0520">NAD</keyword>
<dbReference type="PANTHER" id="PTHR42789">
    <property type="entry name" value="D-ISOMER SPECIFIC 2-HYDROXYACID DEHYDROGENASE FAMILY PROTEIN (AFU_ORTHOLOGUE AFUA_6G10090)"/>
    <property type="match status" value="1"/>
</dbReference>
<dbReference type="GO" id="GO:0051287">
    <property type="term" value="F:NAD binding"/>
    <property type="evidence" value="ECO:0007669"/>
    <property type="project" value="InterPro"/>
</dbReference>
<evidence type="ECO:0000259" key="6">
    <source>
        <dbReference type="Pfam" id="PF02826"/>
    </source>
</evidence>
<dbReference type="PANTHER" id="PTHR42789:SF1">
    <property type="entry name" value="D-ISOMER SPECIFIC 2-HYDROXYACID DEHYDROGENASE FAMILY PROTEIN (AFU_ORTHOLOGUE AFUA_6G10090)"/>
    <property type="match status" value="1"/>
</dbReference>
<dbReference type="Proteomes" id="UP000315677">
    <property type="component" value="Unassembled WGS sequence"/>
</dbReference>
<dbReference type="Pfam" id="PF00389">
    <property type="entry name" value="2-Hacid_dh"/>
    <property type="match status" value="1"/>
</dbReference>
<comment type="similarity">
    <text evidence="1 4">Belongs to the D-isomer specific 2-hydroxyacid dehydrogenase family.</text>
</comment>
<accession>A0A543DQI1</accession>
<evidence type="ECO:0000313" key="8">
    <source>
        <dbReference type="Proteomes" id="UP000315677"/>
    </source>
</evidence>
<dbReference type="Gene3D" id="3.40.50.720">
    <property type="entry name" value="NAD(P)-binding Rossmann-like Domain"/>
    <property type="match status" value="2"/>
</dbReference>
<dbReference type="SUPFAM" id="SSF51735">
    <property type="entry name" value="NAD(P)-binding Rossmann-fold domains"/>
    <property type="match status" value="1"/>
</dbReference>
<keyword evidence="2 4" id="KW-0560">Oxidoreductase</keyword>
<protein>
    <submittedName>
        <fullName evidence="7">D-3-phosphoglycerate dehydrogenase/(S)-sulfolactate dehydrogenase</fullName>
    </submittedName>
</protein>
<comment type="caution">
    <text evidence="7">The sequence shown here is derived from an EMBL/GenBank/DDBJ whole genome shotgun (WGS) entry which is preliminary data.</text>
</comment>
<evidence type="ECO:0000256" key="2">
    <source>
        <dbReference type="ARBA" id="ARBA00023002"/>
    </source>
</evidence>
<sequence>MSILVTEDVWGDPLRALGDRHPIQHAPELWKDRGGLLDALRGATALVVRNRTQVDAELLAAAPDLRIVARAGVGLDNIDVTAADDAGVVVAAPLGANARSVAEHALGLALALARNTVERDRDTRAGGWNRAPGRELRGGTWGLLGAGATARECGKLADAFGMRAIAYDPYVEPTSPALVEAGIRLAPLTEVVAHADVVSCHLPATAETEGFVGESLLARMRPHTLFVNVGRGEVVDEEALADALEAGRLAGAALDVRATEPPPGRGRLEDLPTTILTPHIAGITHESQQAILQVLAADIDAVLSGGEARAMVGAVRRGRAA</sequence>
<dbReference type="Pfam" id="PF02826">
    <property type="entry name" value="2-Hacid_dh_C"/>
    <property type="match status" value="1"/>
</dbReference>
<proteinExistence type="inferred from homology"/>
<organism evidence="7 8">
    <name type="scientific">Pseudonocardia kunmingensis</name>
    <dbReference type="NCBI Taxonomy" id="630975"/>
    <lineage>
        <taxon>Bacteria</taxon>
        <taxon>Bacillati</taxon>
        <taxon>Actinomycetota</taxon>
        <taxon>Actinomycetes</taxon>
        <taxon>Pseudonocardiales</taxon>
        <taxon>Pseudonocardiaceae</taxon>
        <taxon>Pseudonocardia</taxon>
    </lineage>
</organism>
<dbReference type="GO" id="GO:0016616">
    <property type="term" value="F:oxidoreductase activity, acting on the CH-OH group of donors, NAD or NADP as acceptor"/>
    <property type="evidence" value="ECO:0007669"/>
    <property type="project" value="InterPro"/>
</dbReference>
<name>A0A543DQI1_9PSEU</name>
<evidence type="ECO:0000256" key="1">
    <source>
        <dbReference type="ARBA" id="ARBA00005854"/>
    </source>
</evidence>
<dbReference type="AlphaFoldDB" id="A0A543DQI1"/>
<dbReference type="SUPFAM" id="SSF52283">
    <property type="entry name" value="Formate/glycerate dehydrogenase catalytic domain-like"/>
    <property type="match status" value="1"/>
</dbReference>
<evidence type="ECO:0000259" key="5">
    <source>
        <dbReference type="Pfam" id="PF00389"/>
    </source>
</evidence>
<feature type="domain" description="D-isomer specific 2-hydroxyacid dehydrogenase NAD-binding" evidence="6">
    <location>
        <begin position="106"/>
        <end position="281"/>
    </location>
</feature>
<dbReference type="OrthoDB" id="9793626at2"/>
<dbReference type="InterPro" id="IPR050857">
    <property type="entry name" value="D-2-hydroxyacid_DH"/>
</dbReference>
<reference evidence="7 8" key="1">
    <citation type="submission" date="2019-06" db="EMBL/GenBank/DDBJ databases">
        <title>Sequencing the genomes of 1000 actinobacteria strains.</title>
        <authorList>
            <person name="Klenk H.-P."/>
        </authorList>
    </citation>
    <scope>NUCLEOTIDE SEQUENCE [LARGE SCALE GENOMIC DNA]</scope>
    <source>
        <strain evidence="7 8">DSM 45301</strain>
    </source>
</reference>
<evidence type="ECO:0000256" key="3">
    <source>
        <dbReference type="ARBA" id="ARBA00023027"/>
    </source>
</evidence>
<feature type="domain" description="D-isomer specific 2-hydroxyacid dehydrogenase catalytic" evidence="5">
    <location>
        <begin position="34"/>
        <end position="312"/>
    </location>
</feature>
<evidence type="ECO:0000313" key="7">
    <source>
        <dbReference type="EMBL" id="TQM11558.1"/>
    </source>
</evidence>
<gene>
    <name evidence="7" type="ORF">FB558_4123</name>
</gene>
<keyword evidence="8" id="KW-1185">Reference proteome</keyword>